<dbReference type="InterPro" id="IPR015856">
    <property type="entry name" value="ABC_transpr_CbiO/EcfA_su"/>
</dbReference>
<evidence type="ECO:0000313" key="7">
    <source>
        <dbReference type="EMBL" id="EAR62064.1"/>
    </source>
</evidence>
<evidence type="ECO:0000256" key="5">
    <source>
        <dbReference type="ARBA" id="ARBA00022840"/>
    </source>
</evidence>
<dbReference type="InterPro" id="IPR017871">
    <property type="entry name" value="ABC_transporter-like_CS"/>
</dbReference>
<dbReference type="PROSITE" id="PS00211">
    <property type="entry name" value="ABC_TRANSPORTER_1"/>
    <property type="match status" value="1"/>
</dbReference>
<feature type="domain" description="ABC transporter" evidence="6">
    <location>
        <begin position="5"/>
        <end position="223"/>
    </location>
</feature>
<dbReference type="CDD" id="cd03225">
    <property type="entry name" value="ABC_cobalt_CbiO_domain1"/>
    <property type="match status" value="1"/>
</dbReference>
<dbReference type="AlphaFoldDB" id="A0A7U8C8C1"/>
<evidence type="ECO:0000256" key="3">
    <source>
        <dbReference type="ARBA" id="ARBA00022458"/>
    </source>
</evidence>
<dbReference type="SMART" id="SM00382">
    <property type="entry name" value="AAA"/>
    <property type="match status" value="1"/>
</dbReference>
<evidence type="ECO:0000256" key="2">
    <source>
        <dbReference type="ARBA" id="ARBA00022448"/>
    </source>
</evidence>
<evidence type="ECO:0000313" key="8">
    <source>
        <dbReference type="Proteomes" id="UP000002171"/>
    </source>
</evidence>
<dbReference type="PANTHER" id="PTHR42711:SF5">
    <property type="entry name" value="ABC TRANSPORTER ATP-BINDING PROTEIN NATA"/>
    <property type="match status" value="1"/>
</dbReference>
<protein>
    <submittedName>
        <fullName evidence="7">ABC transporter, ATP-binding protein</fullName>
    </submittedName>
</protein>
<dbReference type="InterPro" id="IPR003593">
    <property type="entry name" value="AAA+_ATPase"/>
</dbReference>
<keyword evidence="2" id="KW-0813">Transport</keyword>
<keyword evidence="4" id="KW-0547">Nucleotide-binding</keyword>
<evidence type="ECO:0000259" key="6">
    <source>
        <dbReference type="PROSITE" id="PS50893"/>
    </source>
</evidence>
<evidence type="ECO:0000256" key="1">
    <source>
        <dbReference type="ARBA" id="ARBA00005417"/>
    </source>
</evidence>
<dbReference type="InterPro" id="IPR003439">
    <property type="entry name" value="ABC_transporter-like_ATP-bd"/>
</dbReference>
<dbReference type="InterPro" id="IPR027417">
    <property type="entry name" value="P-loop_NTPase"/>
</dbReference>
<organism evidence="7 8">
    <name type="scientific">Neptuniibacter caesariensis</name>
    <dbReference type="NCBI Taxonomy" id="207954"/>
    <lineage>
        <taxon>Bacteria</taxon>
        <taxon>Pseudomonadati</taxon>
        <taxon>Pseudomonadota</taxon>
        <taxon>Gammaproteobacteria</taxon>
        <taxon>Oceanospirillales</taxon>
        <taxon>Oceanospirillaceae</taxon>
        <taxon>Neptuniibacter</taxon>
    </lineage>
</organism>
<dbReference type="PROSITE" id="PS50893">
    <property type="entry name" value="ABC_TRANSPORTER_2"/>
    <property type="match status" value="1"/>
</dbReference>
<dbReference type="Proteomes" id="UP000002171">
    <property type="component" value="Unassembled WGS sequence"/>
</dbReference>
<dbReference type="GO" id="GO:0016020">
    <property type="term" value="C:membrane"/>
    <property type="evidence" value="ECO:0007669"/>
    <property type="project" value="InterPro"/>
</dbReference>
<comment type="caution">
    <text evidence="7">The sequence shown here is derived from an EMBL/GenBank/DDBJ whole genome shotgun (WGS) entry which is preliminary data.</text>
</comment>
<gene>
    <name evidence="7" type="ORF">MED92_10174</name>
</gene>
<accession>A0A7U8C8C1</accession>
<dbReference type="GO" id="GO:0055085">
    <property type="term" value="P:transmembrane transport"/>
    <property type="evidence" value="ECO:0007669"/>
    <property type="project" value="InterPro"/>
</dbReference>
<dbReference type="PANTHER" id="PTHR42711">
    <property type="entry name" value="ABC TRANSPORTER ATP-BINDING PROTEIN"/>
    <property type="match status" value="1"/>
</dbReference>
<keyword evidence="8" id="KW-1185">Reference proteome</keyword>
<proteinExistence type="inferred from homology"/>
<keyword evidence="5 7" id="KW-0067">ATP-binding</keyword>
<dbReference type="OrthoDB" id="9800654at2"/>
<dbReference type="GO" id="GO:0005524">
    <property type="term" value="F:ATP binding"/>
    <property type="evidence" value="ECO:0007669"/>
    <property type="project" value="UniProtKB-KW"/>
</dbReference>
<dbReference type="InterPro" id="IPR050763">
    <property type="entry name" value="ABC_transporter_ATP-binding"/>
</dbReference>
<dbReference type="GO" id="GO:0016887">
    <property type="term" value="F:ATP hydrolysis activity"/>
    <property type="evidence" value="ECO:0007669"/>
    <property type="project" value="InterPro"/>
</dbReference>
<name>A0A7U8C8C1_NEPCE</name>
<keyword evidence="3" id="KW-0536">Nodulation</keyword>
<dbReference type="EMBL" id="AAOW01000004">
    <property type="protein sequence ID" value="EAR62064.1"/>
    <property type="molecule type" value="Genomic_DNA"/>
</dbReference>
<dbReference type="RefSeq" id="WP_007019701.1">
    <property type="nucleotide sequence ID" value="NZ_CH724125.1"/>
</dbReference>
<evidence type="ECO:0000256" key="4">
    <source>
        <dbReference type="ARBA" id="ARBA00022741"/>
    </source>
</evidence>
<sequence>MNLELNATNLIKRFGARQLFSIDTLNLKEGDSIHLNGDNGVGKTTLMKVLAGLDKPCEGQVSVTPAKRKLWSSNLHPRVIYLHQSPYIFSGTVRENLAYGLKLRGSSRQQTNDAVDKALSWSRLEPLAHQQAYSLSGGEKQRLALARAWVLNPGLLFLDEPTANLDKKSVQNVAELVADLQNCGTAIMVSSHQSNPVTELCKQNMLLTGGQLKKNVVNEALYA</sequence>
<reference evidence="7 8" key="1">
    <citation type="submission" date="2006-02" db="EMBL/GenBank/DDBJ databases">
        <authorList>
            <person name="Pinhassi J."/>
            <person name="Pedros-Alio C."/>
            <person name="Ferriera S."/>
            <person name="Johnson J."/>
            <person name="Kravitz S."/>
            <person name="Halpern A."/>
            <person name="Remington K."/>
            <person name="Beeson K."/>
            <person name="Tran B."/>
            <person name="Rogers Y.-H."/>
            <person name="Friedman R."/>
            <person name="Venter J.C."/>
        </authorList>
    </citation>
    <scope>NUCLEOTIDE SEQUENCE [LARGE SCALE GENOMIC DNA]</scope>
    <source>
        <strain evidence="7 8">MED92</strain>
    </source>
</reference>
<comment type="similarity">
    <text evidence="1">Belongs to the ABC transporter superfamily.</text>
</comment>
<dbReference type="SUPFAM" id="SSF52540">
    <property type="entry name" value="P-loop containing nucleoside triphosphate hydrolases"/>
    <property type="match status" value="1"/>
</dbReference>
<dbReference type="Gene3D" id="3.40.50.300">
    <property type="entry name" value="P-loop containing nucleotide triphosphate hydrolases"/>
    <property type="match status" value="1"/>
</dbReference>
<dbReference type="Pfam" id="PF00005">
    <property type="entry name" value="ABC_tran"/>
    <property type="match status" value="1"/>
</dbReference>